<dbReference type="EMBL" id="KN818439">
    <property type="protein sequence ID" value="KIL56196.1"/>
    <property type="molecule type" value="Genomic_DNA"/>
</dbReference>
<reference evidence="1 2" key="1">
    <citation type="submission" date="2014-04" db="EMBL/GenBank/DDBJ databases">
        <title>Evolutionary Origins and Diversification of the Mycorrhizal Mutualists.</title>
        <authorList>
            <consortium name="DOE Joint Genome Institute"/>
            <consortium name="Mycorrhizal Genomics Consortium"/>
            <person name="Kohler A."/>
            <person name="Kuo A."/>
            <person name="Nagy L.G."/>
            <person name="Floudas D."/>
            <person name="Copeland A."/>
            <person name="Barry K.W."/>
            <person name="Cichocki N."/>
            <person name="Veneault-Fourrey C."/>
            <person name="LaButti K."/>
            <person name="Lindquist E.A."/>
            <person name="Lipzen A."/>
            <person name="Lundell T."/>
            <person name="Morin E."/>
            <person name="Murat C."/>
            <person name="Riley R."/>
            <person name="Ohm R."/>
            <person name="Sun H."/>
            <person name="Tunlid A."/>
            <person name="Henrissat B."/>
            <person name="Grigoriev I.V."/>
            <person name="Hibbett D.S."/>
            <person name="Martin F."/>
        </authorList>
    </citation>
    <scope>NUCLEOTIDE SEQUENCE [LARGE SCALE GENOMIC DNA]</scope>
    <source>
        <strain evidence="1 2">Koide BX008</strain>
    </source>
</reference>
<sequence length="60" mass="6570">MSENRAALQGAFTWSVGRCLRTACPSSMLDIFSIPSICIYKFTCTFSDFPDVGPSSVSRI</sequence>
<dbReference type="AlphaFoldDB" id="A0A0C2WHR9"/>
<evidence type="ECO:0000313" key="1">
    <source>
        <dbReference type="EMBL" id="KIL56196.1"/>
    </source>
</evidence>
<proteinExistence type="predicted"/>
<evidence type="ECO:0000313" key="2">
    <source>
        <dbReference type="Proteomes" id="UP000054549"/>
    </source>
</evidence>
<keyword evidence="2" id="KW-1185">Reference proteome</keyword>
<dbReference type="HOGENOM" id="CLU_2947936_0_0_1"/>
<dbReference type="InParanoid" id="A0A0C2WHR9"/>
<feature type="non-terminal residue" evidence="1">
    <location>
        <position position="60"/>
    </location>
</feature>
<accession>A0A0C2WHR9</accession>
<gene>
    <name evidence="1" type="ORF">M378DRAFT_172908</name>
</gene>
<dbReference type="Proteomes" id="UP000054549">
    <property type="component" value="Unassembled WGS sequence"/>
</dbReference>
<name>A0A0C2WHR9_AMAMK</name>
<protein>
    <submittedName>
        <fullName evidence="1">Uncharacterized protein</fullName>
    </submittedName>
</protein>
<organism evidence="1 2">
    <name type="scientific">Amanita muscaria (strain Koide BX008)</name>
    <dbReference type="NCBI Taxonomy" id="946122"/>
    <lineage>
        <taxon>Eukaryota</taxon>
        <taxon>Fungi</taxon>
        <taxon>Dikarya</taxon>
        <taxon>Basidiomycota</taxon>
        <taxon>Agaricomycotina</taxon>
        <taxon>Agaricomycetes</taxon>
        <taxon>Agaricomycetidae</taxon>
        <taxon>Agaricales</taxon>
        <taxon>Pluteineae</taxon>
        <taxon>Amanitaceae</taxon>
        <taxon>Amanita</taxon>
    </lineage>
</organism>